<protein>
    <submittedName>
        <fullName evidence="1">Uncharacterized protein</fullName>
    </submittedName>
</protein>
<gene>
    <name evidence="1" type="ORF">KL86SPO_70668</name>
</gene>
<dbReference type="AlphaFoldDB" id="A0A212M228"/>
<dbReference type="EMBL" id="FMJE01000007">
    <property type="protein sequence ID" value="SCM83810.1"/>
    <property type="molecule type" value="Genomic_DNA"/>
</dbReference>
<name>A0A212M228_9FIRM</name>
<reference evidence="1" key="1">
    <citation type="submission" date="2016-08" db="EMBL/GenBank/DDBJ databases">
        <authorList>
            <person name="Seilhamer J.J."/>
        </authorList>
    </citation>
    <scope>NUCLEOTIDE SEQUENCE</scope>
    <source>
        <strain evidence="1">86</strain>
    </source>
</reference>
<sequence>MFKLGSHSNSESQEYHYFDIYNVEQNSSYERIVLGLTQSHIDTMLDLVGVCNGPFYILYVLHTPHSCEEGRYQTGELTYDEVSTLLNCYKEFFENDGRHDIWIHSPETNTTIVYDRHNLIYLYGFTGDHLHIIDRMGLKKESVNIPCPHVHCYNSEYDNFELKLINEYRWKRMPLHEEDRQ</sequence>
<dbReference type="RefSeq" id="WP_288186142.1">
    <property type="nucleotide sequence ID" value="NZ_LT608335.1"/>
</dbReference>
<evidence type="ECO:0000313" key="1">
    <source>
        <dbReference type="EMBL" id="SCM83810.1"/>
    </source>
</evidence>
<accession>A0A212M228</accession>
<organism evidence="1">
    <name type="scientific">uncultured Sporomusa sp</name>
    <dbReference type="NCBI Taxonomy" id="307249"/>
    <lineage>
        <taxon>Bacteria</taxon>
        <taxon>Bacillati</taxon>
        <taxon>Bacillota</taxon>
        <taxon>Negativicutes</taxon>
        <taxon>Selenomonadales</taxon>
        <taxon>Sporomusaceae</taxon>
        <taxon>Sporomusa</taxon>
        <taxon>environmental samples</taxon>
    </lineage>
</organism>
<proteinExistence type="predicted"/>